<protein>
    <submittedName>
        <fullName evidence="2">Uncharacterized protein</fullName>
    </submittedName>
</protein>
<accession>A0A5B7D128</accession>
<dbReference type="AlphaFoldDB" id="A0A5B7D128"/>
<dbReference type="Proteomes" id="UP000324222">
    <property type="component" value="Unassembled WGS sequence"/>
</dbReference>
<keyword evidence="3" id="KW-1185">Reference proteome</keyword>
<reference evidence="2 3" key="1">
    <citation type="submission" date="2019-05" db="EMBL/GenBank/DDBJ databases">
        <title>Another draft genome of Portunus trituberculatus and its Hox gene families provides insights of decapod evolution.</title>
        <authorList>
            <person name="Jeong J.-H."/>
            <person name="Song I."/>
            <person name="Kim S."/>
            <person name="Choi T."/>
            <person name="Kim D."/>
            <person name="Ryu S."/>
            <person name="Kim W."/>
        </authorList>
    </citation>
    <scope>NUCLEOTIDE SEQUENCE [LARGE SCALE GENOMIC DNA]</scope>
    <source>
        <tissue evidence="2">Muscle</tissue>
    </source>
</reference>
<comment type="caution">
    <text evidence="2">The sequence shown here is derived from an EMBL/GenBank/DDBJ whole genome shotgun (WGS) entry which is preliminary data.</text>
</comment>
<name>A0A5B7D128_PORTR</name>
<evidence type="ECO:0000256" key="1">
    <source>
        <dbReference type="SAM" id="MobiDB-lite"/>
    </source>
</evidence>
<dbReference type="EMBL" id="VSRR010000451">
    <property type="protein sequence ID" value="MPC15737.1"/>
    <property type="molecule type" value="Genomic_DNA"/>
</dbReference>
<proteinExistence type="predicted"/>
<evidence type="ECO:0000313" key="3">
    <source>
        <dbReference type="Proteomes" id="UP000324222"/>
    </source>
</evidence>
<sequence>MSPSSSVSPPPDVSLTGFSDDHLLHRMGKPPPAAANLSQTCDPPGDAQRLKLIRELQCDAKPGCTDFKRGNF</sequence>
<gene>
    <name evidence="2" type="ORF">E2C01_008538</name>
</gene>
<organism evidence="2 3">
    <name type="scientific">Portunus trituberculatus</name>
    <name type="common">Swimming crab</name>
    <name type="synonym">Neptunus trituberculatus</name>
    <dbReference type="NCBI Taxonomy" id="210409"/>
    <lineage>
        <taxon>Eukaryota</taxon>
        <taxon>Metazoa</taxon>
        <taxon>Ecdysozoa</taxon>
        <taxon>Arthropoda</taxon>
        <taxon>Crustacea</taxon>
        <taxon>Multicrustacea</taxon>
        <taxon>Malacostraca</taxon>
        <taxon>Eumalacostraca</taxon>
        <taxon>Eucarida</taxon>
        <taxon>Decapoda</taxon>
        <taxon>Pleocyemata</taxon>
        <taxon>Brachyura</taxon>
        <taxon>Eubrachyura</taxon>
        <taxon>Portunoidea</taxon>
        <taxon>Portunidae</taxon>
        <taxon>Portuninae</taxon>
        <taxon>Portunus</taxon>
    </lineage>
</organism>
<evidence type="ECO:0000313" key="2">
    <source>
        <dbReference type="EMBL" id="MPC15737.1"/>
    </source>
</evidence>
<feature type="region of interest" description="Disordered" evidence="1">
    <location>
        <begin position="1"/>
        <end position="46"/>
    </location>
</feature>